<dbReference type="GO" id="GO:0006783">
    <property type="term" value="P:heme biosynthetic process"/>
    <property type="evidence" value="ECO:0007669"/>
    <property type="project" value="UniProtKB-KW"/>
</dbReference>
<evidence type="ECO:0000256" key="1">
    <source>
        <dbReference type="ARBA" id="ARBA00001974"/>
    </source>
</evidence>
<dbReference type="GO" id="GO:0004729">
    <property type="term" value="F:oxygen-dependent protoporphyrinogen oxidase activity"/>
    <property type="evidence" value="ECO:0007669"/>
    <property type="project" value="UniProtKB-EC"/>
</dbReference>
<comment type="pathway">
    <text evidence="6">Porphyrin-containing compound metabolism.</text>
</comment>
<keyword evidence="4 8" id="KW-0560">Oxidoreductase</keyword>
<dbReference type="Gene3D" id="1.10.3110.10">
    <property type="entry name" value="protoporphyrinogen ix oxidase, domain 3"/>
    <property type="match status" value="1"/>
</dbReference>
<comment type="caution">
    <text evidence="8">The sequence shown here is derived from an EMBL/GenBank/DDBJ whole genome shotgun (WGS) entry which is preliminary data.</text>
</comment>
<evidence type="ECO:0000256" key="6">
    <source>
        <dbReference type="ARBA" id="ARBA00023444"/>
    </source>
</evidence>
<dbReference type="PANTHER" id="PTHR42923">
    <property type="entry name" value="PROTOPORPHYRINOGEN OXIDASE"/>
    <property type="match status" value="1"/>
</dbReference>
<organism evidence="8">
    <name type="scientific">mine drainage metagenome</name>
    <dbReference type="NCBI Taxonomy" id="410659"/>
    <lineage>
        <taxon>unclassified sequences</taxon>
        <taxon>metagenomes</taxon>
        <taxon>ecological metagenomes</taxon>
    </lineage>
</organism>
<dbReference type="NCBIfam" id="TIGR00562">
    <property type="entry name" value="proto_IX_ox"/>
    <property type="match status" value="1"/>
</dbReference>
<evidence type="ECO:0000256" key="4">
    <source>
        <dbReference type="ARBA" id="ARBA00023002"/>
    </source>
</evidence>
<evidence type="ECO:0000256" key="3">
    <source>
        <dbReference type="ARBA" id="ARBA00022827"/>
    </source>
</evidence>
<evidence type="ECO:0000313" key="8">
    <source>
        <dbReference type="EMBL" id="OIQ83113.1"/>
    </source>
</evidence>
<evidence type="ECO:0000256" key="2">
    <source>
        <dbReference type="ARBA" id="ARBA00022630"/>
    </source>
</evidence>
<dbReference type="SUPFAM" id="SSF51905">
    <property type="entry name" value="FAD/NAD(P)-binding domain"/>
    <property type="match status" value="1"/>
</dbReference>
<evidence type="ECO:0000259" key="7">
    <source>
        <dbReference type="Pfam" id="PF01593"/>
    </source>
</evidence>
<dbReference type="InterPro" id="IPR002937">
    <property type="entry name" value="Amino_oxidase"/>
</dbReference>
<keyword evidence="3" id="KW-0274">FAD</keyword>
<dbReference type="InterPro" id="IPR050464">
    <property type="entry name" value="Zeta_carotene_desat/Oxidored"/>
</dbReference>
<feature type="domain" description="Amine oxidase" evidence="7">
    <location>
        <begin position="14"/>
        <end position="470"/>
    </location>
</feature>
<dbReference type="Gene3D" id="3.50.50.60">
    <property type="entry name" value="FAD/NAD(P)-binding domain"/>
    <property type="match status" value="1"/>
</dbReference>
<dbReference type="AlphaFoldDB" id="A0A1J5QHT9"/>
<reference evidence="8" key="1">
    <citation type="submission" date="2016-10" db="EMBL/GenBank/DDBJ databases">
        <title>Sequence of Gallionella enrichment culture.</title>
        <authorList>
            <person name="Poehlein A."/>
            <person name="Muehling M."/>
            <person name="Daniel R."/>
        </authorList>
    </citation>
    <scope>NUCLEOTIDE SEQUENCE</scope>
</reference>
<dbReference type="EC" id="1.3.3.4" evidence="8"/>
<name>A0A1J5QHT9_9ZZZZ</name>
<accession>A0A1J5QHT9</accession>
<dbReference type="InterPro" id="IPR036188">
    <property type="entry name" value="FAD/NAD-bd_sf"/>
</dbReference>
<comment type="cofactor">
    <cofactor evidence="1">
        <name>FAD</name>
        <dbReference type="ChEBI" id="CHEBI:57692"/>
    </cofactor>
</comment>
<protein>
    <submittedName>
        <fullName evidence="8">Protoporphyrinogen oxidase</fullName>
        <ecNumber evidence="8">1.3.3.4</ecNumber>
    </submittedName>
</protein>
<dbReference type="PANTHER" id="PTHR42923:SF3">
    <property type="entry name" value="PROTOPORPHYRINOGEN OXIDASE"/>
    <property type="match status" value="1"/>
</dbReference>
<evidence type="ECO:0000256" key="5">
    <source>
        <dbReference type="ARBA" id="ARBA00023133"/>
    </source>
</evidence>
<dbReference type="Gene3D" id="3.90.660.20">
    <property type="entry name" value="Protoporphyrinogen oxidase, mitochondrial, domain 2"/>
    <property type="match status" value="1"/>
</dbReference>
<gene>
    <name evidence="8" type="primary">hemY_2</name>
    <name evidence="8" type="ORF">GALL_350890</name>
</gene>
<dbReference type="InterPro" id="IPR004572">
    <property type="entry name" value="Protoporphyrinogen_oxidase"/>
</dbReference>
<dbReference type="SUPFAM" id="SSF54373">
    <property type="entry name" value="FAD-linked reductases, C-terminal domain"/>
    <property type="match status" value="1"/>
</dbReference>
<proteinExistence type="predicted"/>
<dbReference type="Pfam" id="PF01593">
    <property type="entry name" value="Amino_oxidase"/>
    <property type="match status" value="1"/>
</dbReference>
<keyword evidence="5" id="KW-0350">Heme biosynthesis</keyword>
<dbReference type="EMBL" id="MLJW01000734">
    <property type="protein sequence ID" value="OIQ83113.1"/>
    <property type="molecule type" value="Genomic_DNA"/>
</dbReference>
<sequence>MPNHQRVVVVGGGVSGLATAYLLARDSGPDVEIVVLEASDRLGGKILTQDVAGHPVDMGPDALLVRLPAMRSLLEDLDLTDAIVAPGASGAFIWSRARLRPLPPSTLFGIPQKLLPLLRSGLLSPLGVARAALDLVLPRTRTGDDPSVGELVRPRFGSEVFERLVDPMLGGVHAGRADDLSAQSSVPEIAALARRSRSIYLGSRSMRRGSTSSGPALVTLEGGLTRLVDTLASRLDTCEVRLGAAVTGLRRVADGQDVAGVDAARVDATGYLVELADGTEIAADTVVLATPAFVTADLLARVAPDAAVAAREVPYADVASLTLVYPRDAVTHGLDGTGFLVPPEEGLLLVGCSWLPAKWPHLTDPSSVLIRAMVGRHGDDRFASMDDDALVDQVHRELVQTMGMSAPPTSAHVQRWPRAMPQYTVGHRRRLERIDHALTDVPGIHVTGAAFGGVGIASCVARAQRTAAALTTDVDSAVASLKGPA</sequence>
<keyword evidence="2" id="KW-0285">Flavoprotein</keyword>